<evidence type="ECO:0008006" key="3">
    <source>
        <dbReference type="Google" id="ProtNLM"/>
    </source>
</evidence>
<proteinExistence type="predicted"/>
<dbReference type="Proteomes" id="UP000305202">
    <property type="component" value="Unassembled WGS sequence"/>
</dbReference>
<sequence length="199" mass="22345">MKIVKEGEKKNVLCHHCGPSTATYLLRDVDFSDHSGIVKNVLAAVCDKCDQVVGVPSQSTPKIKAQYDNIKSSMEIRVPAHYLDILNMATDQIAPELNESFHKNLLLYYLHAIYTGHFPADGLASLLHTELAEAKSSKRLSMKLSEKNKRELDEVMQQQGLTTRADVLKAIIIKIHEDVIRQKRPDYIAELKQMAAAFS</sequence>
<accession>A0ABY2SNC2</accession>
<gene>
    <name evidence="1" type="ORF">FCN80_06025</name>
</gene>
<evidence type="ECO:0000313" key="1">
    <source>
        <dbReference type="EMBL" id="TKI07443.1"/>
    </source>
</evidence>
<evidence type="ECO:0000313" key="2">
    <source>
        <dbReference type="Proteomes" id="UP000305202"/>
    </source>
</evidence>
<dbReference type="RefSeq" id="WP_136989037.1">
    <property type="nucleotide sequence ID" value="NZ_SZPQ01000004.1"/>
</dbReference>
<reference evidence="1 2" key="1">
    <citation type="submission" date="2019-04" db="EMBL/GenBank/DDBJ databases">
        <authorList>
            <person name="Li M."/>
            <person name="Gao C."/>
        </authorList>
    </citation>
    <scope>NUCLEOTIDE SEQUENCE [LARGE SCALE GENOMIC DNA]</scope>
    <source>
        <strain evidence="1 2">BGMRC 2031</strain>
    </source>
</reference>
<organism evidence="1 2">
    <name type="scientific">Martelella alba</name>
    <dbReference type="NCBI Taxonomy" id="2590451"/>
    <lineage>
        <taxon>Bacteria</taxon>
        <taxon>Pseudomonadati</taxon>
        <taxon>Pseudomonadota</taxon>
        <taxon>Alphaproteobacteria</taxon>
        <taxon>Hyphomicrobiales</taxon>
        <taxon>Aurantimonadaceae</taxon>
        <taxon>Martelella</taxon>
    </lineage>
</organism>
<name>A0ABY2SNC2_9HYPH</name>
<protein>
    <recommendedName>
        <fullName evidence="3">HNH endonuclease</fullName>
    </recommendedName>
</protein>
<dbReference type="EMBL" id="SZPQ01000004">
    <property type="protein sequence ID" value="TKI07443.1"/>
    <property type="molecule type" value="Genomic_DNA"/>
</dbReference>
<keyword evidence="2" id="KW-1185">Reference proteome</keyword>
<comment type="caution">
    <text evidence="1">The sequence shown here is derived from an EMBL/GenBank/DDBJ whole genome shotgun (WGS) entry which is preliminary data.</text>
</comment>